<dbReference type="OrthoDB" id="88410at2759"/>
<dbReference type="PANTHER" id="PTHR34724:SF4">
    <property type="entry name" value="EXPRESSED PROTEIN"/>
    <property type="match status" value="1"/>
</dbReference>
<dbReference type="Proteomes" id="UP000623129">
    <property type="component" value="Unassembled WGS sequence"/>
</dbReference>
<sequence length="109" mass="12030">MCYQTKCEKCSKTTWQGCGRHVASVHKQIPEGQHCMCKDWPGVSTEKKELGEGGSGSGDGKPETIQIMEEVLEEEDVFQGFKLELEEEHGYGSEMKILLGISDVVAGCF</sequence>
<gene>
    <name evidence="1" type="ORF">FCM35_KLT01466</name>
</gene>
<proteinExistence type="predicted"/>
<organism evidence="1 2">
    <name type="scientific">Carex littledalei</name>
    <dbReference type="NCBI Taxonomy" id="544730"/>
    <lineage>
        <taxon>Eukaryota</taxon>
        <taxon>Viridiplantae</taxon>
        <taxon>Streptophyta</taxon>
        <taxon>Embryophyta</taxon>
        <taxon>Tracheophyta</taxon>
        <taxon>Spermatophyta</taxon>
        <taxon>Magnoliopsida</taxon>
        <taxon>Liliopsida</taxon>
        <taxon>Poales</taxon>
        <taxon>Cyperaceae</taxon>
        <taxon>Cyperoideae</taxon>
        <taxon>Cariceae</taxon>
        <taxon>Carex</taxon>
        <taxon>Carex subgen. Euthyceras</taxon>
    </lineage>
</organism>
<dbReference type="EMBL" id="SWLB01000010">
    <property type="protein sequence ID" value="KAF3333775.1"/>
    <property type="molecule type" value="Genomic_DNA"/>
</dbReference>
<name>A0A833QVP7_9POAL</name>
<protein>
    <submittedName>
        <fullName evidence="1">Uncharacterized protein</fullName>
    </submittedName>
</protein>
<keyword evidence="2" id="KW-1185">Reference proteome</keyword>
<comment type="caution">
    <text evidence="1">The sequence shown here is derived from an EMBL/GenBank/DDBJ whole genome shotgun (WGS) entry which is preliminary data.</text>
</comment>
<evidence type="ECO:0000313" key="1">
    <source>
        <dbReference type="EMBL" id="KAF3333775.1"/>
    </source>
</evidence>
<dbReference type="PANTHER" id="PTHR34724">
    <property type="entry name" value="OS12G0596101 PROTEIN"/>
    <property type="match status" value="1"/>
</dbReference>
<reference evidence="1" key="1">
    <citation type="submission" date="2020-01" db="EMBL/GenBank/DDBJ databases">
        <title>Genome sequence of Kobresia littledalei, the first chromosome-level genome in the family Cyperaceae.</title>
        <authorList>
            <person name="Qu G."/>
        </authorList>
    </citation>
    <scope>NUCLEOTIDE SEQUENCE</scope>
    <source>
        <strain evidence="1">C.B.Clarke</strain>
        <tissue evidence="1">Leaf</tissue>
    </source>
</reference>
<evidence type="ECO:0000313" key="2">
    <source>
        <dbReference type="Proteomes" id="UP000623129"/>
    </source>
</evidence>
<accession>A0A833QVP7</accession>
<dbReference type="AlphaFoldDB" id="A0A833QVP7"/>